<dbReference type="FunFam" id="1.25.40.10:FF:000196">
    <property type="entry name" value="Pentatricopeptide repeat-containing protein At4g14850"/>
    <property type="match status" value="1"/>
</dbReference>
<feature type="repeat" description="PPR" evidence="2">
    <location>
        <begin position="499"/>
        <end position="533"/>
    </location>
</feature>
<evidence type="ECO:0000256" key="2">
    <source>
        <dbReference type="PROSITE-ProRule" id="PRU00708"/>
    </source>
</evidence>
<reference evidence="3" key="1">
    <citation type="submission" date="2017-07" db="EMBL/GenBank/DDBJ databases">
        <title>Taro Niue Genome Assembly and Annotation.</title>
        <authorList>
            <person name="Atibalentja N."/>
            <person name="Keating K."/>
            <person name="Fields C.J."/>
        </authorList>
    </citation>
    <scope>NUCLEOTIDE SEQUENCE</scope>
    <source>
        <strain evidence="3">Niue_2</strain>
        <tissue evidence="3">Leaf</tissue>
    </source>
</reference>
<feature type="repeat" description="PPR" evidence="2">
    <location>
        <begin position="600"/>
        <end position="634"/>
    </location>
</feature>
<name>A0A843X682_COLES</name>
<feature type="repeat" description="PPR" evidence="2">
    <location>
        <begin position="198"/>
        <end position="232"/>
    </location>
</feature>
<dbReference type="InterPro" id="IPR046848">
    <property type="entry name" value="E_motif"/>
</dbReference>
<dbReference type="FunFam" id="1.25.40.10:FF:000366">
    <property type="entry name" value="Pentatricopeptide (PPR) repeat-containing protein"/>
    <property type="match status" value="1"/>
</dbReference>
<dbReference type="InterPro" id="IPR002885">
    <property type="entry name" value="PPR_rpt"/>
</dbReference>
<keyword evidence="4" id="KW-1185">Reference proteome</keyword>
<dbReference type="FunFam" id="1.25.40.10:FF:000344">
    <property type="entry name" value="Pentatricopeptide repeat-containing protein"/>
    <property type="match status" value="1"/>
</dbReference>
<dbReference type="GO" id="GO:0003723">
    <property type="term" value="F:RNA binding"/>
    <property type="evidence" value="ECO:0007669"/>
    <property type="project" value="InterPro"/>
</dbReference>
<dbReference type="PANTHER" id="PTHR47926">
    <property type="entry name" value="PENTATRICOPEPTIDE REPEAT-CONTAINING PROTEIN"/>
    <property type="match status" value="1"/>
</dbReference>
<dbReference type="Proteomes" id="UP000652761">
    <property type="component" value="Unassembled WGS sequence"/>
</dbReference>
<comment type="caution">
    <text evidence="3">The sequence shown here is derived from an EMBL/GenBank/DDBJ whole genome shotgun (WGS) entry which is preliminary data.</text>
</comment>
<proteinExistence type="predicted"/>
<dbReference type="FunFam" id="1.25.40.10:FF:000073">
    <property type="entry name" value="Pentatricopeptide repeat-containing protein chloroplastic"/>
    <property type="match status" value="1"/>
</dbReference>
<dbReference type="PANTHER" id="PTHR47926:SF364">
    <property type="entry name" value="PENTATRICOPEPTIDE REPEAT-CONTAINING PROTEIN"/>
    <property type="match status" value="1"/>
</dbReference>
<dbReference type="InterPro" id="IPR011990">
    <property type="entry name" value="TPR-like_helical_dom_sf"/>
</dbReference>
<keyword evidence="1" id="KW-0677">Repeat</keyword>
<dbReference type="Pfam" id="PF20430">
    <property type="entry name" value="Eplus_motif"/>
    <property type="match status" value="1"/>
</dbReference>
<dbReference type="FunFam" id="1.25.40.10:FF:000031">
    <property type="entry name" value="Pentatricopeptide repeat-containing protein mitochondrial"/>
    <property type="match status" value="1"/>
</dbReference>
<dbReference type="AlphaFoldDB" id="A0A843X682"/>
<dbReference type="Pfam" id="PF20431">
    <property type="entry name" value="E_motif"/>
    <property type="match status" value="1"/>
</dbReference>
<feature type="repeat" description="PPR" evidence="2">
    <location>
        <begin position="738"/>
        <end position="772"/>
    </location>
</feature>
<accession>A0A843X682</accession>
<organism evidence="3 4">
    <name type="scientific">Colocasia esculenta</name>
    <name type="common">Wild taro</name>
    <name type="synonym">Arum esculentum</name>
    <dbReference type="NCBI Taxonomy" id="4460"/>
    <lineage>
        <taxon>Eukaryota</taxon>
        <taxon>Viridiplantae</taxon>
        <taxon>Streptophyta</taxon>
        <taxon>Embryophyta</taxon>
        <taxon>Tracheophyta</taxon>
        <taxon>Spermatophyta</taxon>
        <taxon>Magnoliopsida</taxon>
        <taxon>Liliopsida</taxon>
        <taxon>Araceae</taxon>
        <taxon>Aroideae</taxon>
        <taxon>Colocasieae</taxon>
        <taxon>Colocasia</taxon>
    </lineage>
</organism>
<dbReference type="Pfam" id="PF01535">
    <property type="entry name" value="PPR"/>
    <property type="match status" value="6"/>
</dbReference>
<dbReference type="GO" id="GO:0009451">
    <property type="term" value="P:RNA modification"/>
    <property type="evidence" value="ECO:0007669"/>
    <property type="project" value="InterPro"/>
</dbReference>
<feature type="repeat" description="PPR" evidence="2">
    <location>
        <begin position="397"/>
        <end position="431"/>
    </location>
</feature>
<dbReference type="InterPro" id="IPR046849">
    <property type="entry name" value="E2_motif"/>
</dbReference>
<gene>
    <name evidence="3" type="ORF">Taro_048173</name>
</gene>
<evidence type="ECO:0000256" key="1">
    <source>
        <dbReference type="ARBA" id="ARBA00022737"/>
    </source>
</evidence>
<evidence type="ECO:0000313" key="3">
    <source>
        <dbReference type="EMBL" id="MQM15231.1"/>
    </source>
</evidence>
<dbReference type="Gene3D" id="1.25.40.10">
    <property type="entry name" value="Tetratricopeptide repeat domain"/>
    <property type="match status" value="6"/>
</dbReference>
<dbReference type="NCBIfam" id="TIGR00756">
    <property type="entry name" value="PPR"/>
    <property type="match status" value="6"/>
</dbReference>
<dbReference type="EMBL" id="NMUH01006424">
    <property type="protein sequence ID" value="MQM15231.1"/>
    <property type="molecule type" value="Genomic_DNA"/>
</dbReference>
<dbReference type="OrthoDB" id="185373at2759"/>
<evidence type="ECO:0000313" key="4">
    <source>
        <dbReference type="Proteomes" id="UP000652761"/>
    </source>
</evidence>
<dbReference type="Pfam" id="PF13041">
    <property type="entry name" value="PPR_2"/>
    <property type="match status" value="4"/>
</dbReference>
<sequence>MAGRRRLGLLKLEPAKTTELPRGAVQVAHGRCTETSFHATSQGRTMLALALSPPVSNPKHQTYQPCASGPSWSGAAAVSPISVSPPLPRPAPANGHGRRQPFQVSIFLPRKTSRETASPWLLPASASAHEEISRVSRLRLRQMIESNKIDDAKKLHGRMRSEGVEFGVVLESVLINAFMKSGRAVDAFRLFEEMPERNVVIWTSMISGCTQNGNPEKGFLLFVEMVASGVLPNDFSFSATLQACANLTVLDHGHQVHSLIIRSGFEGDARIGICLINFYSSCGLIDEAVLVFDRMSEQDVVSFTSLITGFCKNNMFESAVGAFLDMARCGVEPNEHTIATVLTASTTLLLGVQMHGYMVKVGFEKSLHCSCALIELYSRHKAFTQAQLVFSKLEMKSVVTWSSMISCCIRNGQADNALRMFREMICSDVKPNEFTFATVISACGLCLELLGVGRQVHCFILKLGMLTDDRIRNALITMYARNGEIDASEMLFDKFEDPDVVTWSAVISGYFQNGYYEKSANFLCEMHRKGYKPNEFGFSSAMSACAHLALLDQGRQFHSLVLKLGCDPHACIGNALINMYAKCGCIEDARLAFDVMPIHDVMSWNSLFHGYAQFGQGMATLKVFDRVVKAGKVMPDESTFLAVLVACSHTGHVDKALEYLKSMEGNYGVMPTLSHYACIVDMMGRAGRLLEAVQIINEMPLEPDCLIWKTLLGSCRLHENLELGKLVARKVIELSPEDSASYVLLSSLYAMHGKWDDAKSVRQMMEERGVKKDAAWSWIEISNMVHAFVSTDRSHPRTEHIYKSLEELMKQMKDEGYSPDLASAAYDQFGLIMGMRDVYDRFYYRNAGFIAHTSVSPLSIPVDLGSGHHNQRHHLGMNRPYEIGR</sequence>
<feature type="repeat" description="PPR" evidence="2">
    <location>
        <begin position="299"/>
        <end position="333"/>
    </location>
</feature>
<dbReference type="PROSITE" id="PS51375">
    <property type="entry name" value="PPR"/>
    <property type="match status" value="6"/>
</dbReference>
<protein>
    <recommendedName>
        <fullName evidence="5">Pentatricopeptide repeat-containing protein</fullName>
    </recommendedName>
</protein>
<evidence type="ECO:0008006" key="5">
    <source>
        <dbReference type="Google" id="ProtNLM"/>
    </source>
</evidence>
<dbReference type="InterPro" id="IPR046960">
    <property type="entry name" value="PPR_At4g14850-like_plant"/>
</dbReference>